<dbReference type="GO" id="GO:0003676">
    <property type="term" value="F:nucleic acid binding"/>
    <property type="evidence" value="ECO:0007669"/>
    <property type="project" value="InterPro"/>
</dbReference>
<dbReference type="InterPro" id="IPR003615">
    <property type="entry name" value="HNH_nuc"/>
</dbReference>
<dbReference type="Pfam" id="PF01844">
    <property type="entry name" value="HNH"/>
    <property type="match status" value="1"/>
</dbReference>
<dbReference type="AlphaFoldDB" id="A0A1G6ALX2"/>
<dbReference type="InterPro" id="IPR047693">
    <property type="entry name" value="RNA-guided_IscB-like"/>
</dbReference>
<gene>
    <name evidence="2" type="ORF">SAMN02910417_00692</name>
</gene>
<feature type="domain" description="HNH nuclease" evidence="1">
    <location>
        <begin position="191"/>
        <end position="243"/>
    </location>
</feature>
<accession>A0A1G6ALX2</accession>
<dbReference type="InterPro" id="IPR002711">
    <property type="entry name" value="HNH"/>
</dbReference>
<dbReference type="OrthoDB" id="9811997at2"/>
<dbReference type="STRING" id="1732.SAMN02910417_00692"/>
<dbReference type="NCBIfam" id="NF040563">
    <property type="entry name" value="guided_IscB"/>
    <property type="match status" value="1"/>
</dbReference>
<evidence type="ECO:0000313" key="2">
    <source>
        <dbReference type="EMBL" id="SDB09341.1"/>
    </source>
</evidence>
<name>A0A1G6ALX2_EUBOX</name>
<evidence type="ECO:0000313" key="3">
    <source>
        <dbReference type="Proteomes" id="UP000199228"/>
    </source>
</evidence>
<dbReference type="EMBL" id="FMXR01000006">
    <property type="protein sequence ID" value="SDB09341.1"/>
    <property type="molecule type" value="Genomic_DNA"/>
</dbReference>
<keyword evidence="3" id="KW-1185">Reference proteome</keyword>
<dbReference type="RefSeq" id="WP_090172238.1">
    <property type="nucleotide sequence ID" value="NZ_FMXR01000006.1"/>
</dbReference>
<protein>
    <submittedName>
        <fullName evidence="2">HNH endonuclease</fullName>
    </submittedName>
</protein>
<keyword evidence="2" id="KW-0255">Endonuclease</keyword>
<sequence>MVYVLNQDGQPIMPTRNHAKVRVLLKNGKAKVINRCPFTIQLLYPCDNQTQSISLGVDAGSKHIGISATTKGDSTGARVLYEADVTLRNDIVELLSTRRENRRARRNRKIRYRKPRFDNRRRKDGWLAPSVQNKVNTHLTVVANACKILPVTKIVVETASFNLQKLKADLEGLKRPEGIEYQQGEQLGFWNIREYVLFRDGHTCQCCKGKSKDKILNVHHIQSRKTGGDAPNNLITLCETCHTGYHKGLVKLPESIKRNKPLKDATFMGIMRWAFYNKVKEIYVPQGIDVHMTYGYITKNTRIKNGLPKEHYIDARCISNYPEAIHPWNKTEVYYQKKVRCHNRQIHKMSIHKGGVRKLNQAEYLVKGYRLFDRVQYQGKEYFVFGRRKSGFFDIRTLDGEKVNKGSISYKKLKLLEISKGFLTERKVVA</sequence>
<dbReference type="GO" id="GO:0004519">
    <property type="term" value="F:endonuclease activity"/>
    <property type="evidence" value="ECO:0007669"/>
    <property type="project" value="UniProtKB-KW"/>
</dbReference>
<reference evidence="2 3" key="1">
    <citation type="submission" date="2016-10" db="EMBL/GenBank/DDBJ databases">
        <authorList>
            <person name="de Groot N.N."/>
        </authorList>
    </citation>
    <scope>NUCLEOTIDE SEQUENCE [LARGE SCALE GENOMIC DNA]</scope>
    <source>
        <strain evidence="2 3">DSM 3217</strain>
    </source>
</reference>
<organism evidence="2 3">
    <name type="scientific">Eubacterium oxidoreducens</name>
    <dbReference type="NCBI Taxonomy" id="1732"/>
    <lineage>
        <taxon>Bacteria</taxon>
        <taxon>Bacillati</taxon>
        <taxon>Bacillota</taxon>
        <taxon>Clostridia</taxon>
        <taxon>Eubacteriales</taxon>
        <taxon>Eubacteriaceae</taxon>
        <taxon>Eubacterium</taxon>
    </lineage>
</organism>
<dbReference type="Proteomes" id="UP000199228">
    <property type="component" value="Unassembled WGS sequence"/>
</dbReference>
<dbReference type="CDD" id="cd00085">
    <property type="entry name" value="HNHc"/>
    <property type="match status" value="1"/>
</dbReference>
<dbReference type="Gene3D" id="1.10.30.50">
    <property type="match status" value="1"/>
</dbReference>
<evidence type="ECO:0000259" key="1">
    <source>
        <dbReference type="SMART" id="SM00507"/>
    </source>
</evidence>
<proteinExistence type="predicted"/>
<dbReference type="GO" id="GO:0008270">
    <property type="term" value="F:zinc ion binding"/>
    <property type="evidence" value="ECO:0007669"/>
    <property type="project" value="InterPro"/>
</dbReference>
<dbReference type="Pfam" id="PF14239">
    <property type="entry name" value="RRXRR"/>
    <property type="match status" value="1"/>
</dbReference>
<keyword evidence="2" id="KW-0378">Hydrolase</keyword>
<keyword evidence="2" id="KW-0540">Nuclease</keyword>
<dbReference type="SMART" id="SM00507">
    <property type="entry name" value="HNHc"/>
    <property type="match status" value="1"/>
</dbReference>
<dbReference type="InterPro" id="IPR025938">
    <property type="entry name" value="RRXRR_dom"/>
</dbReference>